<dbReference type="Gene3D" id="3.60.21.10">
    <property type="match status" value="1"/>
</dbReference>
<dbReference type="CDD" id="cd07383">
    <property type="entry name" value="MPP_Dcr2"/>
    <property type="match status" value="1"/>
</dbReference>
<dbReference type="EMBL" id="JABANM010006679">
    <property type="protein sequence ID" value="KAF4745540.1"/>
    <property type="molecule type" value="Genomic_DNA"/>
</dbReference>
<dbReference type="GO" id="GO:0005737">
    <property type="term" value="C:cytoplasm"/>
    <property type="evidence" value="ECO:0007669"/>
    <property type="project" value="TreeGrafter"/>
</dbReference>
<dbReference type="GO" id="GO:0006508">
    <property type="term" value="P:proteolysis"/>
    <property type="evidence" value="ECO:0007669"/>
    <property type="project" value="InterPro"/>
</dbReference>
<dbReference type="InterPro" id="IPR004843">
    <property type="entry name" value="Calcineurin-like_PHP"/>
</dbReference>
<dbReference type="InterPro" id="IPR029052">
    <property type="entry name" value="Metallo-depent_PP-like"/>
</dbReference>
<dbReference type="AlphaFoldDB" id="A0A7J6TMM6"/>
<keyword evidence="2" id="KW-0732">Signal</keyword>
<dbReference type="Proteomes" id="UP000574390">
    <property type="component" value="Unassembled WGS sequence"/>
</dbReference>
<dbReference type="SUPFAM" id="SSF56300">
    <property type="entry name" value="Metallo-dependent phosphatases"/>
    <property type="match status" value="1"/>
</dbReference>
<proteinExistence type="inferred from homology"/>
<feature type="signal peptide" evidence="2">
    <location>
        <begin position="1"/>
        <end position="19"/>
    </location>
</feature>
<evidence type="ECO:0000313" key="4">
    <source>
        <dbReference type="EMBL" id="KAF4745540.1"/>
    </source>
</evidence>
<evidence type="ECO:0000313" key="5">
    <source>
        <dbReference type="Proteomes" id="UP000574390"/>
    </source>
</evidence>
<dbReference type="InterPro" id="IPR029058">
    <property type="entry name" value="AB_hydrolase_fold"/>
</dbReference>
<dbReference type="PANTHER" id="PTHR32440">
    <property type="entry name" value="PHOSPHATASE DCR2-RELATED-RELATED"/>
    <property type="match status" value="1"/>
</dbReference>
<reference evidence="4 5" key="1">
    <citation type="submission" date="2020-04" db="EMBL/GenBank/DDBJ databases">
        <title>Perkinsus olseni comparative genomics.</title>
        <authorList>
            <person name="Bogema D.R."/>
        </authorList>
    </citation>
    <scope>NUCLEOTIDE SEQUENCE [LARGE SCALE GENOMIC DNA]</scope>
    <source>
        <strain evidence="4">ATCC PRA-205</strain>
    </source>
</reference>
<evidence type="ECO:0000256" key="1">
    <source>
        <dbReference type="ARBA" id="ARBA00009431"/>
    </source>
</evidence>
<evidence type="ECO:0000259" key="3">
    <source>
        <dbReference type="Pfam" id="PF00149"/>
    </source>
</evidence>
<name>A0A7J6TMM6_PEROL</name>
<evidence type="ECO:0000256" key="2">
    <source>
        <dbReference type="SAM" id="SignalP"/>
    </source>
</evidence>
<dbReference type="Pfam" id="PF00450">
    <property type="entry name" value="Peptidase_S10"/>
    <property type="match status" value="1"/>
</dbReference>
<comment type="caution">
    <text evidence="4">The sequence shown here is derived from an EMBL/GenBank/DDBJ whole genome shotgun (WGS) entry which is preliminary data.</text>
</comment>
<dbReference type="Gene3D" id="3.40.50.1820">
    <property type="entry name" value="alpha/beta hydrolase"/>
    <property type="match status" value="1"/>
</dbReference>
<organism evidence="4 5">
    <name type="scientific">Perkinsus olseni</name>
    <name type="common">Perkinsus atlanticus</name>
    <dbReference type="NCBI Taxonomy" id="32597"/>
    <lineage>
        <taxon>Eukaryota</taxon>
        <taxon>Sar</taxon>
        <taxon>Alveolata</taxon>
        <taxon>Perkinsozoa</taxon>
        <taxon>Perkinsea</taxon>
        <taxon>Perkinsida</taxon>
        <taxon>Perkinsidae</taxon>
        <taxon>Perkinsus</taxon>
    </lineage>
</organism>
<dbReference type="Pfam" id="PF00149">
    <property type="entry name" value="Metallophos"/>
    <property type="match status" value="1"/>
</dbReference>
<accession>A0A7J6TMM6</accession>
<gene>
    <name evidence="4" type="ORF">FOZ62_029184</name>
</gene>
<dbReference type="PANTHER" id="PTHR32440:SF3">
    <property type="entry name" value="CALCINEURIN-LIKE PHOSPHOESTERASE DOMAIN-CONTAINING PROTEIN"/>
    <property type="match status" value="1"/>
</dbReference>
<dbReference type="SUPFAM" id="SSF53474">
    <property type="entry name" value="alpha/beta-Hydrolases"/>
    <property type="match status" value="1"/>
</dbReference>
<protein>
    <recommendedName>
        <fullName evidence="3">Calcineurin-like phosphoesterase domain-containing protein</fullName>
    </recommendedName>
</protein>
<comment type="similarity">
    <text evidence="1">Belongs to the peptidase S10 family.</text>
</comment>
<dbReference type="GO" id="GO:0016788">
    <property type="term" value="F:hydrolase activity, acting on ester bonds"/>
    <property type="evidence" value="ECO:0007669"/>
    <property type="project" value="TreeGrafter"/>
</dbReference>
<feature type="domain" description="Calcineurin-like phosphoesterase" evidence="3">
    <location>
        <begin position="32"/>
        <end position="308"/>
    </location>
</feature>
<dbReference type="GO" id="GO:0004185">
    <property type="term" value="F:serine-type carboxypeptidase activity"/>
    <property type="evidence" value="ECO:0007669"/>
    <property type="project" value="InterPro"/>
</dbReference>
<dbReference type="InterPro" id="IPR001563">
    <property type="entry name" value="Peptidase_S10"/>
</dbReference>
<feature type="chain" id="PRO_5029678292" description="Calcineurin-like phosphoesterase domain-containing protein" evidence="2">
    <location>
        <begin position="20"/>
        <end position="754"/>
    </location>
</feature>
<sequence>MAFRVALLSIIALFVVAEGKPRIHFNDTTGELKILVFSDLHYGETEDRDNKSDIFQKTLLDVEKPDMVSGNAGVDWLNPISRDHLLVRSLDLRVPLKVVFNGDAYSDYGDVLCWIKFNCTEFFVKQWERFTAIVRKRQIPYAFALGNHDHFLDGIKPDGKSIMTYDATHSNLSLAKEAPPGVSGGSVYYVPVYENSTAQGKPTGVLWMLDSGKLSCMGLTGWGCATEDQIEWFKSQAESEDLRGLQGLMFVHIPLQEVLLYWNVFGKDPQRVSGEKDEDVGCSSGNTGLFTAALGLNVSGIFHGHDHNNDFLARVESTSRTIHVGYGRKSGYGGYGGVLAAKPGARVIIMKLNRDRQDYTWSTYIRLENNSTAHETVRQFERYFYAVMEAESMSSTAPTFVLFPGGLGDSALTMALGGLGPCAFWDDEEPWRYRYGFTEQANGIFIDAPGPTGFSTGPIEQTVEEIIDHMTVSVLELFEKYPRLNKKVHLFGFSASATLVAMLGDRIVKLHNSSVDLAGVLLMSGVVGPSEIYRGCYEMARKRKLLTAEQLVNMSKALENCEHQIAMCNGNGVAPPPSPRDWPAECDDVEQNCMDVFFNPLEEKGIDLYDVRHKAEPEDYNVDDHPPYSYLNRPDVQRKLGVSGHWQHYNDEVLDALLKYNIYDATYHVEQLLDNGVKVLVLHGDQDYITNSMGALAWVLKLNGSIEYGSMLAKVAAVAIPRCTPPHALDTIRSQEYTNGAKLAFIEVPSTVDN</sequence>